<dbReference type="GO" id="GO:0003676">
    <property type="term" value="F:nucleic acid binding"/>
    <property type="evidence" value="ECO:0007669"/>
    <property type="project" value="InterPro"/>
</dbReference>
<feature type="domain" description="Integrase catalytic" evidence="1">
    <location>
        <begin position="39"/>
        <end position="215"/>
    </location>
</feature>
<dbReference type="Gene3D" id="3.30.420.10">
    <property type="entry name" value="Ribonuclease H-like superfamily/Ribonuclease H"/>
    <property type="match status" value="1"/>
</dbReference>
<protein>
    <submittedName>
        <fullName evidence="2">Pro-Pol polyprotein</fullName>
    </submittedName>
</protein>
<dbReference type="Pfam" id="PF17921">
    <property type="entry name" value="Integrase_H2C2"/>
    <property type="match status" value="1"/>
</dbReference>
<dbReference type="EMBL" id="QGNW01001297">
    <property type="protein sequence ID" value="RVW46873.1"/>
    <property type="molecule type" value="Genomic_DNA"/>
</dbReference>
<proteinExistence type="predicted"/>
<dbReference type="SUPFAM" id="SSF53098">
    <property type="entry name" value="Ribonuclease H-like"/>
    <property type="match status" value="1"/>
</dbReference>
<dbReference type="InterPro" id="IPR041588">
    <property type="entry name" value="Integrase_H2C2"/>
</dbReference>
<evidence type="ECO:0000259" key="1">
    <source>
        <dbReference type="PROSITE" id="PS50994"/>
    </source>
</evidence>
<dbReference type="Proteomes" id="UP000288805">
    <property type="component" value="Unassembled WGS sequence"/>
</dbReference>
<dbReference type="Pfam" id="PF00665">
    <property type="entry name" value="rve"/>
    <property type="match status" value="1"/>
</dbReference>
<dbReference type="GO" id="GO:0015074">
    <property type="term" value="P:DNA integration"/>
    <property type="evidence" value="ECO:0007669"/>
    <property type="project" value="InterPro"/>
</dbReference>
<dbReference type="InterPro" id="IPR012337">
    <property type="entry name" value="RNaseH-like_sf"/>
</dbReference>
<sequence>MRVVQSGFWWPSLFKDAHSMCKGCDRCQRLGKLTRRNMMPLNPILIVDVFDVWGIDFMRPFLMSFGHSYILVGVDYVSKWVEAIPCRSNDHKVVLKFLKENIFSRFRVPKAIISDGGTHFCNKPFETLLAKYGVKHKVATPYHPQTSGQVELANREIKNILMKVVNVNKKDWSIKLLDSLWAYRTAYKTILRMSSYRLVYGKACHLPVEVEYKAWWAIKKLNMDLTRAGLKRCLDLNELEEMRNDAYLNSKISKERLKKWHDQLLLSIPFPPHPEPPTGEAAEPSLHVTQEGHPDTPLEGIRITYPDRILSFHPAAANLHPAAAAITPGCRRHYTRLLPSFHPAAATFHLDVLHPAHSIRIFCIRRMTPDGRGGRFKLSRMDISGFAYSAYPDRRAAILHKCYCVLLKLPDICHRHFGIF</sequence>
<dbReference type="PANTHER" id="PTHR47266">
    <property type="entry name" value="ENDONUCLEASE-RELATED"/>
    <property type="match status" value="1"/>
</dbReference>
<evidence type="ECO:0000313" key="3">
    <source>
        <dbReference type="Proteomes" id="UP000288805"/>
    </source>
</evidence>
<comment type="caution">
    <text evidence="2">The sequence shown here is derived from an EMBL/GenBank/DDBJ whole genome shotgun (WGS) entry which is preliminary data.</text>
</comment>
<dbReference type="InterPro" id="IPR001584">
    <property type="entry name" value="Integrase_cat-core"/>
</dbReference>
<dbReference type="InterPro" id="IPR036397">
    <property type="entry name" value="RNaseH_sf"/>
</dbReference>
<evidence type="ECO:0000313" key="2">
    <source>
        <dbReference type="EMBL" id="RVW46873.1"/>
    </source>
</evidence>
<reference evidence="2 3" key="1">
    <citation type="journal article" date="2018" name="PLoS Genet.">
        <title>Population sequencing reveals clonal diversity and ancestral inbreeding in the grapevine cultivar Chardonnay.</title>
        <authorList>
            <person name="Roach M.J."/>
            <person name="Johnson D.L."/>
            <person name="Bohlmann J."/>
            <person name="van Vuuren H.J."/>
            <person name="Jones S.J."/>
            <person name="Pretorius I.S."/>
            <person name="Schmidt S.A."/>
            <person name="Borneman A.R."/>
        </authorList>
    </citation>
    <scope>NUCLEOTIDE SEQUENCE [LARGE SCALE GENOMIC DNA]</scope>
    <source>
        <strain evidence="3">cv. Chardonnay</strain>
        <tissue evidence="2">Leaf</tissue>
    </source>
</reference>
<dbReference type="Gene3D" id="1.10.340.70">
    <property type="match status" value="1"/>
</dbReference>
<dbReference type="InterPro" id="IPR052160">
    <property type="entry name" value="Gypsy_RT_Integrase-like"/>
</dbReference>
<organism evidence="2 3">
    <name type="scientific">Vitis vinifera</name>
    <name type="common">Grape</name>
    <dbReference type="NCBI Taxonomy" id="29760"/>
    <lineage>
        <taxon>Eukaryota</taxon>
        <taxon>Viridiplantae</taxon>
        <taxon>Streptophyta</taxon>
        <taxon>Embryophyta</taxon>
        <taxon>Tracheophyta</taxon>
        <taxon>Spermatophyta</taxon>
        <taxon>Magnoliopsida</taxon>
        <taxon>eudicotyledons</taxon>
        <taxon>Gunneridae</taxon>
        <taxon>Pentapetalae</taxon>
        <taxon>rosids</taxon>
        <taxon>Vitales</taxon>
        <taxon>Vitaceae</taxon>
        <taxon>Viteae</taxon>
        <taxon>Vitis</taxon>
    </lineage>
</organism>
<gene>
    <name evidence="2" type="primary">pol_1627</name>
    <name evidence="2" type="ORF">CK203_075716</name>
</gene>
<accession>A0A438EGM2</accession>
<dbReference type="AlphaFoldDB" id="A0A438EGM2"/>
<name>A0A438EGM2_VITVI</name>
<dbReference type="PROSITE" id="PS50994">
    <property type="entry name" value="INTEGRASE"/>
    <property type="match status" value="1"/>
</dbReference>